<dbReference type="GO" id="GO:0005634">
    <property type="term" value="C:nucleus"/>
    <property type="evidence" value="ECO:0007669"/>
    <property type="project" value="UniProtKB-SubCell"/>
</dbReference>
<keyword evidence="11" id="KW-0539">Nucleus</keyword>
<dbReference type="PANTHER" id="PTHR13113">
    <property type="entry name" value="ECSIT EVOLUTIONARILY CONSERVED SIGNALING INTERMEDIATE IN TOLL PATHWAYS"/>
    <property type="match status" value="1"/>
</dbReference>
<evidence type="ECO:0000256" key="11">
    <source>
        <dbReference type="ARBA" id="ARBA00023242"/>
    </source>
</evidence>
<evidence type="ECO:0000256" key="2">
    <source>
        <dbReference type="ARBA" id="ARBA00004173"/>
    </source>
</evidence>
<dbReference type="InterPro" id="IPR029342">
    <property type="entry name" value="ECIST_C"/>
</dbReference>
<dbReference type="SMART" id="SM01284">
    <property type="entry name" value="ECSIT_Cterm"/>
    <property type="match status" value="1"/>
</dbReference>
<evidence type="ECO:0000313" key="13">
    <source>
        <dbReference type="Proteomes" id="UP000887575"/>
    </source>
</evidence>
<evidence type="ECO:0000256" key="5">
    <source>
        <dbReference type="ARBA" id="ARBA00019998"/>
    </source>
</evidence>
<name>A0AAF3FLZ1_9BILA</name>
<feature type="domain" description="ECSIT C-terminal" evidence="12">
    <location>
        <begin position="223"/>
        <end position="342"/>
    </location>
</feature>
<dbReference type="GO" id="GO:0005739">
    <property type="term" value="C:mitochondrion"/>
    <property type="evidence" value="ECO:0007669"/>
    <property type="project" value="UniProtKB-SubCell"/>
</dbReference>
<dbReference type="InterPro" id="IPR010418">
    <property type="entry name" value="ECSIT"/>
</dbReference>
<comment type="similarity">
    <text evidence="4">Belongs to the ECSIT family.</text>
</comment>
<keyword evidence="10" id="KW-0496">Mitochondrion</keyword>
<sequence length="343" mass="40055">MRSIMRGIYAPLRLLSTEASSAQHTGLVHIEKQFESVPPSERNKEAFYAALIIFKERQPRSYVDFLHSALKYMKDFGVHKDLEAYKALLNIFPKGKLIPQNQWQKIFLHYPLQQNCCVKVLDEMEWHGVQPDKETHDIVVNAFGEWNFATRKVKRMLYWMPKLRHSNKYLDRRLLEKGPLSQADLAGLLLRTISRDPGSKLHLWKSPSTSNSVNNEWIAYSQSILQKNLISRLDPMTDIFIDGPFLSYVMDKPVKYVTIKCLPDGALQDFQPKEENDDYANWFQEWTESRTFRRTIHEQKNETILGLACLSTFNNAMAQRLVELLNAHTPKLSEMNIRLRLDK</sequence>
<dbReference type="InterPro" id="IPR046448">
    <property type="entry name" value="ECSIT_N"/>
</dbReference>
<dbReference type="AlphaFoldDB" id="A0AAF3FLZ1"/>
<dbReference type="Pfam" id="PF14784">
    <property type="entry name" value="ECSIT_C"/>
    <property type="match status" value="1"/>
</dbReference>
<evidence type="ECO:0000256" key="3">
    <source>
        <dbReference type="ARBA" id="ARBA00004496"/>
    </source>
</evidence>
<evidence type="ECO:0000259" key="12">
    <source>
        <dbReference type="SMART" id="SM01284"/>
    </source>
</evidence>
<organism evidence="13 14">
    <name type="scientific">Mesorhabditis belari</name>
    <dbReference type="NCBI Taxonomy" id="2138241"/>
    <lineage>
        <taxon>Eukaryota</taxon>
        <taxon>Metazoa</taxon>
        <taxon>Ecdysozoa</taxon>
        <taxon>Nematoda</taxon>
        <taxon>Chromadorea</taxon>
        <taxon>Rhabditida</taxon>
        <taxon>Rhabditina</taxon>
        <taxon>Rhabditomorpha</taxon>
        <taxon>Rhabditoidea</taxon>
        <taxon>Rhabditidae</taxon>
        <taxon>Mesorhabditinae</taxon>
        <taxon>Mesorhabditis</taxon>
    </lineage>
</organism>
<dbReference type="GO" id="GO:0007178">
    <property type="term" value="P:cell surface receptor protein serine/threonine kinase signaling pathway"/>
    <property type="evidence" value="ECO:0007669"/>
    <property type="project" value="TreeGrafter"/>
</dbReference>
<dbReference type="Pfam" id="PF06239">
    <property type="entry name" value="ECSIT_N"/>
    <property type="match status" value="1"/>
</dbReference>
<dbReference type="GO" id="GO:0045087">
    <property type="term" value="P:innate immune response"/>
    <property type="evidence" value="ECO:0007669"/>
    <property type="project" value="UniProtKB-KW"/>
</dbReference>
<dbReference type="Proteomes" id="UP000887575">
    <property type="component" value="Unassembled WGS sequence"/>
</dbReference>
<evidence type="ECO:0000256" key="9">
    <source>
        <dbReference type="ARBA" id="ARBA00022946"/>
    </source>
</evidence>
<reference evidence="14" key="1">
    <citation type="submission" date="2024-02" db="UniProtKB">
        <authorList>
            <consortium name="WormBaseParasite"/>
        </authorList>
    </citation>
    <scope>IDENTIFICATION</scope>
</reference>
<evidence type="ECO:0000256" key="6">
    <source>
        <dbReference type="ARBA" id="ARBA00022490"/>
    </source>
</evidence>
<keyword evidence="6" id="KW-0963">Cytoplasm</keyword>
<accession>A0AAF3FLZ1</accession>
<protein>
    <recommendedName>
        <fullName evidence="5">Evolutionarily conserved signaling intermediate in Toll pathway, mitochondrial</fullName>
    </recommendedName>
</protein>
<keyword evidence="13" id="KW-1185">Reference proteome</keyword>
<keyword evidence="8" id="KW-0391">Immunity</keyword>
<dbReference type="PANTHER" id="PTHR13113:SF1">
    <property type="entry name" value="EVOLUTIONARILY CONSERVED SIGNALING INTERMEDIATE IN TOLL PATHWAY, MITOCHONDRIAL"/>
    <property type="match status" value="1"/>
</dbReference>
<evidence type="ECO:0000256" key="7">
    <source>
        <dbReference type="ARBA" id="ARBA00022588"/>
    </source>
</evidence>
<proteinExistence type="inferred from homology"/>
<evidence type="ECO:0000256" key="4">
    <source>
        <dbReference type="ARBA" id="ARBA00007674"/>
    </source>
</evidence>
<keyword evidence="9" id="KW-0809">Transit peptide</keyword>
<keyword evidence="7" id="KW-0399">Innate immunity</keyword>
<dbReference type="WBParaSite" id="MBELARI_LOCUS8157">
    <property type="protein sequence ID" value="MBELARI_LOCUS8157"/>
    <property type="gene ID" value="MBELARI_LOCUS8157"/>
</dbReference>
<evidence type="ECO:0000256" key="8">
    <source>
        <dbReference type="ARBA" id="ARBA00022859"/>
    </source>
</evidence>
<evidence type="ECO:0000256" key="10">
    <source>
        <dbReference type="ARBA" id="ARBA00023128"/>
    </source>
</evidence>
<evidence type="ECO:0000256" key="1">
    <source>
        <dbReference type="ARBA" id="ARBA00004123"/>
    </source>
</evidence>
<comment type="subcellular location">
    <subcellularLocation>
        <location evidence="3">Cytoplasm</location>
    </subcellularLocation>
    <subcellularLocation>
        <location evidence="2">Mitochondrion</location>
    </subcellularLocation>
    <subcellularLocation>
        <location evidence="1">Nucleus</location>
    </subcellularLocation>
</comment>
<evidence type="ECO:0000313" key="14">
    <source>
        <dbReference type="WBParaSite" id="MBELARI_LOCUS8157"/>
    </source>
</evidence>